<dbReference type="Pfam" id="PF13934">
    <property type="entry name" value="ELYS"/>
    <property type="match status" value="1"/>
</dbReference>
<dbReference type="AlphaFoldDB" id="A0A9W4D1S3"/>
<dbReference type="Proteomes" id="UP000683417">
    <property type="component" value="Unassembled WGS sequence"/>
</dbReference>
<comment type="subcellular location">
    <subcellularLocation>
        <location evidence="1">Nucleus</location>
    </subcellularLocation>
</comment>
<organism evidence="4 5">
    <name type="scientific">Blumeria graminis f. sp. triticale</name>
    <dbReference type="NCBI Taxonomy" id="1689686"/>
    <lineage>
        <taxon>Eukaryota</taxon>
        <taxon>Fungi</taxon>
        <taxon>Dikarya</taxon>
        <taxon>Ascomycota</taxon>
        <taxon>Pezizomycotina</taxon>
        <taxon>Leotiomycetes</taxon>
        <taxon>Erysiphales</taxon>
        <taxon>Erysiphaceae</taxon>
        <taxon>Blumeria</taxon>
    </lineage>
</organism>
<comment type="caution">
    <text evidence="4">The sequence shown here is derived from an EMBL/GenBank/DDBJ whole genome shotgun (WGS) entry which is preliminary data.</text>
</comment>
<dbReference type="EMBL" id="CAJHIT010000007">
    <property type="protein sequence ID" value="CAD6503050.1"/>
    <property type="molecule type" value="Genomic_DNA"/>
</dbReference>
<evidence type="ECO:0000256" key="1">
    <source>
        <dbReference type="ARBA" id="ARBA00004123"/>
    </source>
</evidence>
<name>A0A9W4D1S3_BLUGR</name>
<evidence type="ECO:0000313" key="5">
    <source>
        <dbReference type="Proteomes" id="UP000683417"/>
    </source>
</evidence>
<accession>A0A9W4D1S3</accession>
<proteinExistence type="predicted"/>
<dbReference type="InterPro" id="IPR025151">
    <property type="entry name" value="ELYS_dom"/>
</dbReference>
<evidence type="ECO:0000256" key="2">
    <source>
        <dbReference type="ARBA" id="ARBA00023242"/>
    </source>
</evidence>
<gene>
    <name evidence="4" type="ORF">BGTH12_LOCUS4408</name>
</gene>
<sequence>MIDFTSFEDIFGSEKKHIYDDDMINDIQLNRICLERLFIDRLIIFLGIKKPSKHYPPESYDDLQSLHKAIIESDSADQHKLSVLYYILLDYEHAAESNVIPEIIKEFPLPPKYQILTKGLWYMDRKQFECALQYIAHPSLNPSFTNEIMETLVNSSGGDMTLPLAYYHTIQPQLSNEKGLEILFSAFAKSSVTEAFYFSRKHNECAQRNMFEMLIATVLNDSTRNRIPVRSMELVNLPFTSQETSWFEEYLTEGEGRESEKAADILMMRLIATGNFSGFLSLQVNRTRKVDDLDWDTIADASRKGLGPR</sequence>
<reference evidence="4" key="1">
    <citation type="submission" date="2020-10" db="EMBL/GenBank/DDBJ databases">
        <authorList>
            <person name="Muller C M."/>
        </authorList>
    </citation>
    <scope>NUCLEOTIDE SEQUENCE</scope>
    <source>
        <strain evidence="4">THUN-12</strain>
    </source>
</reference>
<evidence type="ECO:0000259" key="3">
    <source>
        <dbReference type="Pfam" id="PF13934"/>
    </source>
</evidence>
<keyword evidence="2" id="KW-0539">Nucleus</keyword>
<dbReference type="GO" id="GO:0005634">
    <property type="term" value="C:nucleus"/>
    <property type="evidence" value="ECO:0007669"/>
    <property type="project" value="UniProtKB-SubCell"/>
</dbReference>
<evidence type="ECO:0000313" key="4">
    <source>
        <dbReference type="EMBL" id="CAD6503050.1"/>
    </source>
</evidence>
<protein>
    <submittedName>
        <fullName evidence="4">BgTH12-02721</fullName>
    </submittedName>
</protein>
<feature type="domain" description="ELYS-like" evidence="3">
    <location>
        <begin position="36"/>
        <end position="254"/>
    </location>
</feature>